<dbReference type="Pfam" id="PF13229">
    <property type="entry name" value="Beta_helix"/>
    <property type="match status" value="1"/>
</dbReference>
<dbReference type="AlphaFoldDB" id="A0A5B9QX38"/>
<sequence>MIIQTVAEVARLWTTRRKIQTLVSSATTYGLVAWLFCGLLAGCTRTPTEVTTSLPEAGEDGSFHVYPGDNIQRFLDAAAASSTKTVTVHAGTYRPAAPAQALIHFTRQHDGITLQGEGEVILSAANADVAAPGDRSYPAIVNHVVYFGDGIGDATTLRRVTLTGANGFAGTDASLPALEPPSERPEIQTRGMFYYLDGGAIKIFGCSAPTIEDVLIHKNSTRLCGAGVSVEQRGLTEQSAVFRNCLFIDNHCPGTGAAIDLLSGSSATIENCLFVGNIANTGMDQIAKEFGLTYKPQHGCGALTVFPQSRAEVSRCTFTQNWNGVDDAGQDSRYLDCIFWRNDASDVSRPAGPYELDVAAAEVSGCWIGGAINDLRGTIDADANQLDAPDPQFDDTFVPQAEPLSNPQPTGYRPVRTPPPHIPALQGRSH</sequence>
<gene>
    <name evidence="4" type="ORF">UC8_56390</name>
</gene>
<keyword evidence="2" id="KW-1133">Transmembrane helix</keyword>
<dbReference type="InterPro" id="IPR011050">
    <property type="entry name" value="Pectin_lyase_fold/virulence"/>
</dbReference>
<dbReference type="Gene3D" id="2.160.20.10">
    <property type="entry name" value="Single-stranded right-handed beta-helix, Pectin lyase-like"/>
    <property type="match status" value="1"/>
</dbReference>
<dbReference type="EMBL" id="CP042914">
    <property type="protein sequence ID" value="QEG43588.1"/>
    <property type="molecule type" value="Genomic_DNA"/>
</dbReference>
<keyword evidence="2" id="KW-0812">Transmembrane</keyword>
<evidence type="ECO:0000259" key="3">
    <source>
        <dbReference type="Pfam" id="PF13229"/>
    </source>
</evidence>
<dbReference type="InterPro" id="IPR012334">
    <property type="entry name" value="Pectin_lyas_fold"/>
</dbReference>
<dbReference type="KEGG" id="rul:UC8_56390"/>
<evidence type="ECO:0000256" key="1">
    <source>
        <dbReference type="SAM" id="MobiDB-lite"/>
    </source>
</evidence>
<keyword evidence="5" id="KW-1185">Reference proteome</keyword>
<feature type="transmembrane region" description="Helical" evidence="2">
    <location>
        <begin position="21"/>
        <end position="41"/>
    </location>
</feature>
<feature type="region of interest" description="Disordered" evidence="1">
    <location>
        <begin position="382"/>
        <end position="430"/>
    </location>
</feature>
<evidence type="ECO:0000313" key="4">
    <source>
        <dbReference type="EMBL" id="QEG43588.1"/>
    </source>
</evidence>
<evidence type="ECO:0000313" key="5">
    <source>
        <dbReference type="Proteomes" id="UP000325286"/>
    </source>
</evidence>
<dbReference type="InterPro" id="IPR039448">
    <property type="entry name" value="Beta_helix"/>
</dbReference>
<proteinExistence type="predicted"/>
<dbReference type="SUPFAM" id="SSF51126">
    <property type="entry name" value="Pectin lyase-like"/>
    <property type="match status" value="1"/>
</dbReference>
<dbReference type="RefSeq" id="WP_068141208.1">
    <property type="nucleotide sequence ID" value="NZ_CP042914.1"/>
</dbReference>
<reference evidence="4 5" key="1">
    <citation type="submission" date="2019-08" db="EMBL/GenBank/DDBJ databases">
        <title>Deep-cultivation of Planctomycetes and their phenomic and genomic characterization uncovers novel biology.</title>
        <authorList>
            <person name="Wiegand S."/>
            <person name="Jogler M."/>
            <person name="Boedeker C."/>
            <person name="Pinto D."/>
            <person name="Vollmers J."/>
            <person name="Rivas-Marin E."/>
            <person name="Kohn T."/>
            <person name="Peeters S.H."/>
            <person name="Heuer A."/>
            <person name="Rast P."/>
            <person name="Oberbeckmann S."/>
            <person name="Bunk B."/>
            <person name="Jeske O."/>
            <person name="Meyerdierks A."/>
            <person name="Storesund J.E."/>
            <person name="Kallscheuer N."/>
            <person name="Luecker S."/>
            <person name="Lage O.M."/>
            <person name="Pohl T."/>
            <person name="Merkel B.J."/>
            <person name="Hornburger P."/>
            <person name="Mueller R.-W."/>
            <person name="Bruemmer F."/>
            <person name="Labrenz M."/>
            <person name="Spormann A.M."/>
            <person name="Op den Camp H."/>
            <person name="Overmann J."/>
            <person name="Amann R."/>
            <person name="Jetten M.S.M."/>
            <person name="Mascher T."/>
            <person name="Medema M.H."/>
            <person name="Devos D.P."/>
            <person name="Kaster A.-K."/>
            <person name="Ovreas L."/>
            <person name="Rohde M."/>
            <person name="Galperin M.Y."/>
            <person name="Jogler C."/>
        </authorList>
    </citation>
    <scope>NUCLEOTIDE SEQUENCE [LARGE SCALE GENOMIC DNA]</scope>
    <source>
        <strain evidence="4 5">UC8</strain>
    </source>
</reference>
<name>A0A5B9QX38_9BACT</name>
<keyword evidence="2" id="KW-0472">Membrane</keyword>
<accession>A0A5B9QX38</accession>
<evidence type="ECO:0000256" key="2">
    <source>
        <dbReference type="SAM" id="Phobius"/>
    </source>
</evidence>
<dbReference type="OrthoDB" id="259689at2"/>
<feature type="domain" description="Right handed beta helix" evidence="3">
    <location>
        <begin position="197"/>
        <end position="278"/>
    </location>
</feature>
<dbReference type="Proteomes" id="UP000325286">
    <property type="component" value="Chromosome"/>
</dbReference>
<protein>
    <recommendedName>
        <fullName evidence="3">Right handed beta helix domain-containing protein</fullName>
    </recommendedName>
</protein>
<organism evidence="4 5">
    <name type="scientific">Roseimaritima ulvae</name>
    <dbReference type="NCBI Taxonomy" id="980254"/>
    <lineage>
        <taxon>Bacteria</taxon>
        <taxon>Pseudomonadati</taxon>
        <taxon>Planctomycetota</taxon>
        <taxon>Planctomycetia</taxon>
        <taxon>Pirellulales</taxon>
        <taxon>Pirellulaceae</taxon>
        <taxon>Roseimaritima</taxon>
    </lineage>
</organism>